<comment type="caution">
    <text evidence="3">The sequence shown here is derived from an EMBL/GenBank/DDBJ whole genome shotgun (WGS) entry which is preliminary data.</text>
</comment>
<dbReference type="Proteomes" id="UP000275267">
    <property type="component" value="Unassembled WGS sequence"/>
</dbReference>
<keyword evidence="4" id="KW-1185">Reference proteome</keyword>
<organism evidence="3 4">
    <name type="scientific">Panicum miliaceum</name>
    <name type="common">Proso millet</name>
    <name type="synonym">Broomcorn millet</name>
    <dbReference type="NCBI Taxonomy" id="4540"/>
    <lineage>
        <taxon>Eukaryota</taxon>
        <taxon>Viridiplantae</taxon>
        <taxon>Streptophyta</taxon>
        <taxon>Embryophyta</taxon>
        <taxon>Tracheophyta</taxon>
        <taxon>Spermatophyta</taxon>
        <taxon>Magnoliopsida</taxon>
        <taxon>Liliopsida</taxon>
        <taxon>Poales</taxon>
        <taxon>Poaceae</taxon>
        <taxon>PACMAD clade</taxon>
        <taxon>Panicoideae</taxon>
        <taxon>Panicodae</taxon>
        <taxon>Paniceae</taxon>
        <taxon>Panicinae</taxon>
        <taxon>Panicum</taxon>
        <taxon>Panicum sect. Panicum</taxon>
    </lineage>
</organism>
<dbReference type="AlphaFoldDB" id="A0A3L6Q180"/>
<feature type="compositionally biased region" description="Low complexity" evidence="2">
    <location>
        <begin position="42"/>
        <end position="55"/>
    </location>
</feature>
<feature type="region of interest" description="Disordered" evidence="2">
    <location>
        <begin position="41"/>
        <end position="64"/>
    </location>
</feature>
<feature type="coiled-coil region" evidence="1">
    <location>
        <begin position="145"/>
        <end position="179"/>
    </location>
</feature>
<dbReference type="EMBL" id="PQIB02000014">
    <property type="protein sequence ID" value="RLM69213.1"/>
    <property type="molecule type" value="Genomic_DNA"/>
</dbReference>
<evidence type="ECO:0000256" key="2">
    <source>
        <dbReference type="SAM" id="MobiDB-lite"/>
    </source>
</evidence>
<evidence type="ECO:0000256" key="1">
    <source>
        <dbReference type="SAM" id="Coils"/>
    </source>
</evidence>
<evidence type="ECO:0000313" key="4">
    <source>
        <dbReference type="Proteomes" id="UP000275267"/>
    </source>
</evidence>
<keyword evidence="1" id="KW-0175">Coiled coil</keyword>
<gene>
    <name evidence="3" type="ORF">C2845_PM17G07160</name>
</gene>
<protein>
    <submittedName>
        <fullName evidence="3">Uncharacterized protein</fullName>
    </submittedName>
</protein>
<proteinExistence type="predicted"/>
<accession>A0A3L6Q180</accession>
<sequence>MDDPTHRESIDHAYEMAREANIRENNSVLKASGLPELRAALSTGTKTTSKGCSEGSKGRSPFRDWARCEDDGNAIIEDEGVCTPGDGYGTGLMPGPSPKRKSDESVDSSPRASMTVKRHVPPPPIMRPSGQYESDDDTILKGPKVAQLLRAIIEMRKEHKRLSDQMVELSLKLKSVKDDYDTLRLGLCSKVNTLAKTIRKNDA</sequence>
<name>A0A3L6Q180_PANMI</name>
<evidence type="ECO:0000313" key="3">
    <source>
        <dbReference type="EMBL" id="RLM69213.1"/>
    </source>
</evidence>
<feature type="region of interest" description="Disordered" evidence="2">
    <location>
        <begin position="77"/>
        <end position="137"/>
    </location>
</feature>
<reference evidence="4" key="1">
    <citation type="journal article" date="2019" name="Nat. Commun.">
        <title>The genome of broomcorn millet.</title>
        <authorList>
            <person name="Zou C."/>
            <person name="Miki D."/>
            <person name="Li D."/>
            <person name="Tang Q."/>
            <person name="Xiao L."/>
            <person name="Rajput S."/>
            <person name="Deng P."/>
            <person name="Jia W."/>
            <person name="Huang R."/>
            <person name="Zhang M."/>
            <person name="Sun Y."/>
            <person name="Hu J."/>
            <person name="Fu X."/>
            <person name="Schnable P.S."/>
            <person name="Li F."/>
            <person name="Zhang H."/>
            <person name="Feng B."/>
            <person name="Zhu X."/>
            <person name="Liu R."/>
            <person name="Schnable J.C."/>
            <person name="Zhu J.-K."/>
            <person name="Zhang H."/>
        </authorList>
    </citation>
    <scope>NUCLEOTIDE SEQUENCE [LARGE SCALE GENOMIC DNA]</scope>
</reference>